<dbReference type="Proteomes" id="UP000249661">
    <property type="component" value="Unassembled WGS sequence"/>
</dbReference>
<gene>
    <name evidence="1" type="ORF">BO66DRAFT_31369</name>
</gene>
<evidence type="ECO:0000313" key="2">
    <source>
        <dbReference type="Proteomes" id="UP000249661"/>
    </source>
</evidence>
<proteinExistence type="predicted"/>
<sequence>MQTPGPCGGRENPRQVWSRVFGSFGTFGCSLTVACRRSDKTIEFSDRATRFSVNRGTNHSHCKACKACKAGERSEGRRVDARGQEFRPNGTHEKFWPDHHHPLVIECGRRAIVARPEHLRGLWTRGKRTSPLFSSPLIPVNSHHGLSEGRRPVGDTTL</sequence>
<keyword evidence="2" id="KW-1185">Reference proteome</keyword>
<reference evidence="1" key="1">
    <citation type="submission" date="2018-02" db="EMBL/GenBank/DDBJ databases">
        <title>The genomes of Aspergillus section Nigri reveals drivers in fungal speciation.</title>
        <authorList>
            <consortium name="DOE Joint Genome Institute"/>
            <person name="Vesth T.C."/>
            <person name="Nybo J."/>
            <person name="Theobald S."/>
            <person name="Brandl J."/>
            <person name="Frisvad J.C."/>
            <person name="Nielsen K.F."/>
            <person name="Lyhne E.K."/>
            <person name="Kogle M.E."/>
            <person name="Kuo A."/>
            <person name="Riley R."/>
            <person name="Clum A."/>
            <person name="Nolan M."/>
            <person name="Lipzen A."/>
            <person name="Salamov A."/>
            <person name="Henrissat B."/>
            <person name="Wiebenga A."/>
            <person name="De vries R.P."/>
            <person name="Grigoriev I.V."/>
            <person name="Mortensen U.H."/>
            <person name="Andersen M.R."/>
            <person name="Baker S.E."/>
        </authorList>
    </citation>
    <scope>NUCLEOTIDE SEQUENCE</scope>
    <source>
        <strain evidence="1">CBS 121060</strain>
    </source>
</reference>
<evidence type="ECO:0000313" key="1">
    <source>
        <dbReference type="EMBL" id="RAH72313.1"/>
    </source>
</evidence>
<accession>A0ACD1HFH7</accession>
<protein>
    <submittedName>
        <fullName evidence="1">Uncharacterized protein</fullName>
    </submittedName>
</protein>
<dbReference type="EMBL" id="KZ824944">
    <property type="protein sequence ID" value="RAH72313.1"/>
    <property type="molecule type" value="Genomic_DNA"/>
</dbReference>
<organism evidence="1 2">
    <name type="scientific">Aspergillus aculeatinus CBS 121060</name>
    <dbReference type="NCBI Taxonomy" id="1448322"/>
    <lineage>
        <taxon>Eukaryota</taxon>
        <taxon>Fungi</taxon>
        <taxon>Dikarya</taxon>
        <taxon>Ascomycota</taxon>
        <taxon>Pezizomycotina</taxon>
        <taxon>Eurotiomycetes</taxon>
        <taxon>Eurotiomycetidae</taxon>
        <taxon>Eurotiales</taxon>
        <taxon>Aspergillaceae</taxon>
        <taxon>Aspergillus</taxon>
        <taxon>Aspergillus subgen. Circumdati</taxon>
    </lineage>
</organism>
<name>A0ACD1HFH7_9EURO</name>